<evidence type="ECO:0000313" key="2">
    <source>
        <dbReference type="EMBL" id="MBP1466836.1"/>
    </source>
</evidence>
<feature type="domain" description="AB hydrolase-1" evidence="1">
    <location>
        <begin position="35"/>
        <end position="271"/>
    </location>
</feature>
<gene>
    <name evidence="2" type="ORF">EYB53_014070</name>
</gene>
<dbReference type="InterPro" id="IPR050228">
    <property type="entry name" value="Carboxylesterase_BioH"/>
</dbReference>
<dbReference type="PANTHER" id="PTHR43194:SF2">
    <property type="entry name" value="PEROXISOMAL MEMBRANE PROTEIN LPX1"/>
    <property type="match status" value="1"/>
</dbReference>
<dbReference type="EMBL" id="SIJK02000024">
    <property type="protein sequence ID" value="MBP1466836.1"/>
    <property type="molecule type" value="Genomic_DNA"/>
</dbReference>
<dbReference type="Proteomes" id="UP001193081">
    <property type="component" value="Unassembled WGS sequence"/>
</dbReference>
<sequence>MNGGYAMTTASVGSYLEVAPGVEIYYEEHGTGSPLVFVPGWTFTTEVFEHQVAHFARSHRVIVVDPRSQGRSSKTLQGNDYSTHGADLAKLFASLELRDVVLVGWSTGTLDVLGYVQHAGTSALKGVVGIDMSPKPLSVSSDDWVEGPLDELAGAWRAFLRSPQGQRDFIIYYANEVMVQRALSPVEQDWIVRQSLTTPHYLASAIFADAMFCDFSAELQTLAQAVPTLYVLAEHWAETATAFLTRNFPLVKTEVFGGHMMFWEHAERFNATLANFIEGLG</sequence>
<evidence type="ECO:0000259" key="1">
    <source>
        <dbReference type="Pfam" id="PF12697"/>
    </source>
</evidence>
<evidence type="ECO:0000313" key="3">
    <source>
        <dbReference type="Proteomes" id="UP001193081"/>
    </source>
</evidence>
<name>A0ABS4DBL4_9CHLR</name>
<dbReference type="InterPro" id="IPR000073">
    <property type="entry name" value="AB_hydrolase_1"/>
</dbReference>
<keyword evidence="2" id="KW-0378">Hydrolase</keyword>
<dbReference type="SUPFAM" id="SSF53474">
    <property type="entry name" value="alpha/beta-Hydrolases"/>
    <property type="match status" value="1"/>
</dbReference>
<protein>
    <submittedName>
        <fullName evidence="2">Alpha/beta hydrolase</fullName>
    </submittedName>
</protein>
<accession>A0ABS4DBL4</accession>
<dbReference type="RefSeq" id="WP_205712661.1">
    <property type="nucleotide sequence ID" value="NZ_SIJK02000024.1"/>
</dbReference>
<dbReference type="Gene3D" id="3.40.50.1820">
    <property type="entry name" value="alpha/beta hydrolase"/>
    <property type="match status" value="1"/>
</dbReference>
<dbReference type="GO" id="GO:0016787">
    <property type="term" value="F:hydrolase activity"/>
    <property type="evidence" value="ECO:0007669"/>
    <property type="project" value="UniProtKB-KW"/>
</dbReference>
<dbReference type="Pfam" id="PF12697">
    <property type="entry name" value="Abhydrolase_6"/>
    <property type="match status" value="1"/>
</dbReference>
<reference evidence="2 3" key="1">
    <citation type="submission" date="2021-03" db="EMBL/GenBank/DDBJ databases">
        <authorList>
            <person name="Grouzdev D.S."/>
        </authorList>
    </citation>
    <scope>NUCLEOTIDE SEQUENCE [LARGE SCALE GENOMIC DNA]</scope>
    <source>
        <strain evidence="2 3">M50-1</strain>
    </source>
</reference>
<dbReference type="InterPro" id="IPR029058">
    <property type="entry name" value="AB_hydrolase_fold"/>
</dbReference>
<comment type="caution">
    <text evidence="2">The sequence shown here is derived from an EMBL/GenBank/DDBJ whole genome shotgun (WGS) entry which is preliminary data.</text>
</comment>
<keyword evidence="3" id="KW-1185">Reference proteome</keyword>
<proteinExistence type="predicted"/>
<organism evidence="2 3">
    <name type="scientific">Candidatus Chloroploca mongolica</name>
    <dbReference type="NCBI Taxonomy" id="2528176"/>
    <lineage>
        <taxon>Bacteria</taxon>
        <taxon>Bacillati</taxon>
        <taxon>Chloroflexota</taxon>
        <taxon>Chloroflexia</taxon>
        <taxon>Chloroflexales</taxon>
        <taxon>Chloroflexineae</taxon>
        <taxon>Oscillochloridaceae</taxon>
        <taxon>Candidatus Chloroploca</taxon>
    </lineage>
</organism>
<dbReference type="PANTHER" id="PTHR43194">
    <property type="entry name" value="HYDROLASE ALPHA/BETA FOLD FAMILY"/>
    <property type="match status" value="1"/>
</dbReference>